<proteinExistence type="predicted"/>
<feature type="region of interest" description="Disordered" evidence="1">
    <location>
        <begin position="107"/>
        <end position="148"/>
    </location>
</feature>
<evidence type="ECO:0000313" key="2">
    <source>
        <dbReference type="EMBL" id="ONK67450.1"/>
    </source>
</evidence>
<protein>
    <submittedName>
        <fullName evidence="2">Uncharacterized protein</fullName>
    </submittedName>
</protein>
<dbReference type="Proteomes" id="UP000243459">
    <property type="component" value="Chromosome 5"/>
</dbReference>
<evidence type="ECO:0000256" key="1">
    <source>
        <dbReference type="SAM" id="MobiDB-lite"/>
    </source>
</evidence>
<dbReference type="EMBL" id="CM007385">
    <property type="protein sequence ID" value="ONK67450.1"/>
    <property type="molecule type" value="Genomic_DNA"/>
</dbReference>
<feature type="compositionally biased region" description="Polar residues" evidence="1">
    <location>
        <begin position="14"/>
        <end position="28"/>
    </location>
</feature>
<feature type="region of interest" description="Disordered" evidence="1">
    <location>
        <begin position="1"/>
        <end position="28"/>
    </location>
</feature>
<sequence>MKKKTNKAPKKRMSQNSHIGISQSAKQRQIDMNQNMQQLLSTDQTQQYRQSYQHKAHNYQLAYNQIEMNQKNLEPYVDPTGIVEFLRLQNQNNNMMMQNVQRDQLAGISSGNHGQNQPRRHFPSADNFLGGYDNSTQARNAGRSAENQNLSTEMGYEFDELELDHLIASADAFMHDI</sequence>
<accession>A0A5P1ETR2</accession>
<feature type="compositionally biased region" description="Polar residues" evidence="1">
    <location>
        <begin position="133"/>
        <end position="148"/>
    </location>
</feature>
<dbReference type="AlphaFoldDB" id="A0A5P1ETR2"/>
<gene>
    <name evidence="2" type="ORF">A4U43_C05F190</name>
</gene>
<reference evidence="3" key="1">
    <citation type="journal article" date="2017" name="Nat. Commun.">
        <title>The asparagus genome sheds light on the origin and evolution of a young Y chromosome.</title>
        <authorList>
            <person name="Harkess A."/>
            <person name="Zhou J."/>
            <person name="Xu C."/>
            <person name="Bowers J.E."/>
            <person name="Van der Hulst R."/>
            <person name="Ayyampalayam S."/>
            <person name="Mercati F."/>
            <person name="Riccardi P."/>
            <person name="McKain M.R."/>
            <person name="Kakrana A."/>
            <person name="Tang H."/>
            <person name="Ray J."/>
            <person name="Groenendijk J."/>
            <person name="Arikit S."/>
            <person name="Mathioni S.M."/>
            <person name="Nakano M."/>
            <person name="Shan H."/>
            <person name="Telgmann-Rauber A."/>
            <person name="Kanno A."/>
            <person name="Yue Z."/>
            <person name="Chen H."/>
            <person name="Li W."/>
            <person name="Chen Y."/>
            <person name="Xu X."/>
            <person name="Zhang Y."/>
            <person name="Luo S."/>
            <person name="Chen H."/>
            <person name="Gao J."/>
            <person name="Mao Z."/>
            <person name="Pires J.C."/>
            <person name="Luo M."/>
            <person name="Kudrna D."/>
            <person name="Wing R.A."/>
            <person name="Meyers B.C."/>
            <person name="Yi K."/>
            <person name="Kong H."/>
            <person name="Lavrijsen P."/>
            <person name="Sunseri F."/>
            <person name="Falavigna A."/>
            <person name="Ye Y."/>
            <person name="Leebens-Mack J.H."/>
            <person name="Chen G."/>
        </authorList>
    </citation>
    <scope>NUCLEOTIDE SEQUENCE [LARGE SCALE GENOMIC DNA]</scope>
    <source>
        <strain evidence="3">cv. DH0086</strain>
    </source>
</reference>
<evidence type="ECO:0000313" key="3">
    <source>
        <dbReference type="Proteomes" id="UP000243459"/>
    </source>
</evidence>
<name>A0A5P1ETR2_ASPOF</name>
<dbReference type="Gramene" id="ONK67450">
    <property type="protein sequence ID" value="ONK67450"/>
    <property type="gene ID" value="A4U43_C05F190"/>
</dbReference>
<feature type="compositionally biased region" description="Basic residues" evidence="1">
    <location>
        <begin position="1"/>
        <end position="13"/>
    </location>
</feature>
<organism evidence="2 3">
    <name type="scientific">Asparagus officinalis</name>
    <name type="common">Garden asparagus</name>
    <dbReference type="NCBI Taxonomy" id="4686"/>
    <lineage>
        <taxon>Eukaryota</taxon>
        <taxon>Viridiplantae</taxon>
        <taxon>Streptophyta</taxon>
        <taxon>Embryophyta</taxon>
        <taxon>Tracheophyta</taxon>
        <taxon>Spermatophyta</taxon>
        <taxon>Magnoliopsida</taxon>
        <taxon>Liliopsida</taxon>
        <taxon>Asparagales</taxon>
        <taxon>Asparagaceae</taxon>
        <taxon>Asparagoideae</taxon>
        <taxon>Asparagus</taxon>
    </lineage>
</organism>
<keyword evidence="3" id="KW-1185">Reference proteome</keyword>
<feature type="compositionally biased region" description="Polar residues" evidence="1">
    <location>
        <begin position="107"/>
        <end position="117"/>
    </location>
</feature>